<organism evidence="2 3">
    <name type="scientific">Ophiobolus disseminans</name>
    <dbReference type="NCBI Taxonomy" id="1469910"/>
    <lineage>
        <taxon>Eukaryota</taxon>
        <taxon>Fungi</taxon>
        <taxon>Dikarya</taxon>
        <taxon>Ascomycota</taxon>
        <taxon>Pezizomycotina</taxon>
        <taxon>Dothideomycetes</taxon>
        <taxon>Pleosporomycetidae</taxon>
        <taxon>Pleosporales</taxon>
        <taxon>Pleosporineae</taxon>
        <taxon>Phaeosphaeriaceae</taxon>
        <taxon>Ophiobolus</taxon>
    </lineage>
</organism>
<reference evidence="2" key="1">
    <citation type="journal article" date="2020" name="Stud. Mycol.">
        <title>101 Dothideomycetes genomes: a test case for predicting lifestyles and emergence of pathogens.</title>
        <authorList>
            <person name="Haridas S."/>
            <person name="Albert R."/>
            <person name="Binder M."/>
            <person name="Bloem J."/>
            <person name="Labutti K."/>
            <person name="Salamov A."/>
            <person name="Andreopoulos B."/>
            <person name="Baker S."/>
            <person name="Barry K."/>
            <person name="Bills G."/>
            <person name="Bluhm B."/>
            <person name="Cannon C."/>
            <person name="Castanera R."/>
            <person name="Culley D."/>
            <person name="Daum C."/>
            <person name="Ezra D."/>
            <person name="Gonzalez J."/>
            <person name="Henrissat B."/>
            <person name="Kuo A."/>
            <person name="Liang C."/>
            <person name="Lipzen A."/>
            <person name="Lutzoni F."/>
            <person name="Magnuson J."/>
            <person name="Mondo S."/>
            <person name="Nolan M."/>
            <person name="Ohm R."/>
            <person name="Pangilinan J."/>
            <person name="Park H.-J."/>
            <person name="Ramirez L."/>
            <person name="Alfaro M."/>
            <person name="Sun H."/>
            <person name="Tritt A."/>
            <person name="Yoshinaga Y."/>
            <person name="Zwiers L.-H."/>
            <person name="Turgeon B."/>
            <person name="Goodwin S."/>
            <person name="Spatafora J."/>
            <person name="Crous P."/>
            <person name="Grigoriev I."/>
        </authorList>
    </citation>
    <scope>NUCLEOTIDE SEQUENCE</scope>
    <source>
        <strain evidence="2">CBS 113818</strain>
    </source>
</reference>
<dbReference type="Pfam" id="PF09996">
    <property type="entry name" value="DUF2237"/>
    <property type="match status" value="1"/>
</dbReference>
<dbReference type="Proteomes" id="UP000799424">
    <property type="component" value="Unassembled WGS sequence"/>
</dbReference>
<evidence type="ECO:0000256" key="1">
    <source>
        <dbReference type="SAM" id="MobiDB-lite"/>
    </source>
</evidence>
<protein>
    <submittedName>
        <fullName evidence="2">Uncharacterized protein</fullName>
    </submittedName>
</protein>
<name>A0A6A6ZQC9_9PLEO</name>
<evidence type="ECO:0000313" key="3">
    <source>
        <dbReference type="Proteomes" id="UP000799424"/>
    </source>
</evidence>
<dbReference type="PANTHER" id="PTHR37466">
    <property type="entry name" value="SLR1628 PROTEIN"/>
    <property type="match status" value="1"/>
</dbReference>
<feature type="compositionally biased region" description="Basic and acidic residues" evidence="1">
    <location>
        <begin position="136"/>
        <end position="158"/>
    </location>
</feature>
<keyword evidence="3" id="KW-1185">Reference proteome</keyword>
<dbReference type="EMBL" id="MU006233">
    <property type="protein sequence ID" value="KAF2822983.1"/>
    <property type="molecule type" value="Genomic_DNA"/>
</dbReference>
<accession>A0A6A6ZQC9</accession>
<dbReference type="Gene3D" id="3.30.56.110">
    <property type="entry name" value="Protein of unknown function DUF2237"/>
    <property type="match status" value="1"/>
</dbReference>
<dbReference type="InterPro" id="IPR018714">
    <property type="entry name" value="DUF2237"/>
</dbReference>
<dbReference type="OrthoDB" id="1517790at2759"/>
<evidence type="ECO:0000313" key="2">
    <source>
        <dbReference type="EMBL" id="KAF2822983.1"/>
    </source>
</evidence>
<proteinExistence type="predicted"/>
<dbReference type="PANTHER" id="PTHR37466:SF1">
    <property type="entry name" value="SLR1628 PROTEIN"/>
    <property type="match status" value="1"/>
</dbReference>
<dbReference type="AlphaFoldDB" id="A0A6A6ZQC9"/>
<feature type="region of interest" description="Disordered" evidence="1">
    <location>
        <begin position="127"/>
        <end position="158"/>
    </location>
</feature>
<gene>
    <name evidence="2" type="ORF">CC86DRAFT_448075</name>
</gene>
<sequence length="158" mass="16871">MSQTNEQGSMDVKTKNVFNAPLYKHSTSSSAPKSLPKSLVAGFCTSSNPIAAQLTNAFLDYSTSNGIDLRKAGVGPGQHFCLEASAWKGLADKGGDDVPRVKLESTHEAALESVDLKLLKRFAADQDNQSVHGAVRPKDGKGSWVRESKEIGGKEPRA</sequence>